<evidence type="ECO:0000256" key="5">
    <source>
        <dbReference type="ARBA" id="ARBA00022939"/>
    </source>
</evidence>
<dbReference type="Proteomes" id="UP000184073">
    <property type="component" value="Unassembled WGS sequence"/>
</dbReference>
<dbReference type="InterPro" id="IPR002935">
    <property type="entry name" value="SAM_O-MeTrfase"/>
</dbReference>
<dbReference type="Pfam" id="PF01596">
    <property type="entry name" value="Methyltransf_3"/>
    <property type="match status" value="1"/>
</dbReference>
<dbReference type="VEuPathDB" id="FungiDB:ASPVEDRAFT_132460"/>
<dbReference type="Gene3D" id="3.40.50.150">
    <property type="entry name" value="Vaccinia Virus protein VP39"/>
    <property type="match status" value="1"/>
</dbReference>
<evidence type="ECO:0000313" key="8">
    <source>
        <dbReference type="Proteomes" id="UP000184073"/>
    </source>
</evidence>
<dbReference type="PANTHER" id="PTHR43836:SF2">
    <property type="entry name" value="CATECHOL O-METHYLTRANSFERASE 1-RELATED"/>
    <property type="match status" value="1"/>
</dbReference>
<evidence type="ECO:0000256" key="4">
    <source>
        <dbReference type="ARBA" id="ARBA00022691"/>
    </source>
</evidence>
<dbReference type="GO" id="GO:0008171">
    <property type="term" value="F:O-methyltransferase activity"/>
    <property type="evidence" value="ECO:0007669"/>
    <property type="project" value="InterPro"/>
</dbReference>
<proteinExistence type="inferred from homology"/>
<dbReference type="GO" id="GO:0006584">
    <property type="term" value="P:catecholamine metabolic process"/>
    <property type="evidence" value="ECO:0007669"/>
    <property type="project" value="UniProtKB-KW"/>
</dbReference>
<keyword evidence="4" id="KW-0949">S-adenosyl-L-methionine</keyword>
<organism evidence="7 8">
    <name type="scientific">Aspergillus versicolor CBS 583.65</name>
    <dbReference type="NCBI Taxonomy" id="1036611"/>
    <lineage>
        <taxon>Eukaryota</taxon>
        <taxon>Fungi</taxon>
        <taxon>Dikarya</taxon>
        <taxon>Ascomycota</taxon>
        <taxon>Pezizomycotina</taxon>
        <taxon>Eurotiomycetes</taxon>
        <taxon>Eurotiomycetidae</taxon>
        <taxon>Eurotiales</taxon>
        <taxon>Aspergillaceae</taxon>
        <taxon>Aspergillus</taxon>
        <taxon>Aspergillus subgen. Nidulantes</taxon>
    </lineage>
</organism>
<keyword evidence="5" id="KW-0128">Catecholamine metabolism</keyword>
<dbReference type="OrthoDB" id="186626at2759"/>
<dbReference type="GO" id="GO:0032259">
    <property type="term" value="P:methylation"/>
    <property type="evidence" value="ECO:0007669"/>
    <property type="project" value="UniProtKB-KW"/>
</dbReference>
<keyword evidence="3" id="KW-0808">Transferase</keyword>
<dbReference type="GeneID" id="63722430"/>
<dbReference type="RefSeq" id="XP_040668525.1">
    <property type="nucleotide sequence ID" value="XM_040806919.1"/>
</dbReference>
<evidence type="ECO:0000256" key="3">
    <source>
        <dbReference type="ARBA" id="ARBA00022679"/>
    </source>
</evidence>
<reference evidence="8" key="1">
    <citation type="journal article" date="2017" name="Genome Biol.">
        <title>Comparative genomics reveals high biological diversity and specific adaptations in the industrially and medically important fungal genus Aspergillus.</title>
        <authorList>
            <person name="de Vries R.P."/>
            <person name="Riley R."/>
            <person name="Wiebenga A."/>
            <person name="Aguilar-Osorio G."/>
            <person name="Amillis S."/>
            <person name="Uchima C.A."/>
            <person name="Anderluh G."/>
            <person name="Asadollahi M."/>
            <person name="Askin M."/>
            <person name="Barry K."/>
            <person name="Battaglia E."/>
            <person name="Bayram O."/>
            <person name="Benocci T."/>
            <person name="Braus-Stromeyer S.A."/>
            <person name="Caldana C."/>
            <person name="Canovas D."/>
            <person name="Cerqueira G.C."/>
            <person name="Chen F."/>
            <person name="Chen W."/>
            <person name="Choi C."/>
            <person name="Clum A."/>
            <person name="Dos Santos R.A."/>
            <person name="Damasio A.R."/>
            <person name="Diallinas G."/>
            <person name="Emri T."/>
            <person name="Fekete E."/>
            <person name="Flipphi M."/>
            <person name="Freyberg S."/>
            <person name="Gallo A."/>
            <person name="Gournas C."/>
            <person name="Habgood R."/>
            <person name="Hainaut M."/>
            <person name="Harispe M.L."/>
            <person name="Henrissat B."/>
            <person name="Hilden K.S."/>
            <person name="Hope R."/>
            <person name="Hossain A."/>
            <person name="Karabika E."/>
            <person name="Karaffa L."/>
            <person name="Karanyi Z."/>
            <person name="Krasevec N."/>
            <person name="Kuo A."/>
            <person name="Kusch H."/>
            <person name="LaButti K."/>
            <person name="Lagendijk E.L."/>
            <person name="Lapidus A."/>
            <person name="Levasseur A."/>
            <person name="Lindquist E."/>
            <person name="Lipzen A."/>
            <person name="Logrieco A.F."/>
            <person name="MacCabe A."/>
            <person name="Maekelae M.R."/>
            <person name="Malavazi I."/>
            <person name="Melin P."/>
            <person name="Meyer V."/>
            <person name="Mielnichuk N."/>
            <person name="Miskei M."/>
            <person name="Molnar A.P."/>
            <person name="Mule G."/>
            <person name="Ngan C.Y."/>
            <person name="Orejas M."/>
            <person name="Orosz E."/>
            <person name="Ouedraogo J.P."/>
            <person name="Overkamp K.M."/>
            <person name="Park H.-S."/>
            <person name="Perrone G."/>
            <person name="Piumi F."/>
            <person name="Punt P.J."/>
            <person name="Ram A.F."/>
            <person name="Ramon A."/>
            <person name="Rauscher S."/>
            <person name="Record E."/>
            <person name="Riano-Pachon D.M."/>
            <person name="Robert V."/>
            <person name="Roehrig J."/>
            <person name="Ruller R."/>
            <person name="Salamov A."/>
            <person name="Salih N.S."/>
            <person name="Samson R.A."/>
            <person name="Sandor E."/>
            <person name="Sanguinetti M."/>
            <person name="Schuetze T."/>
            <person name="Sepcic K."/>
            <person name="Shelest E."/>
            <person name="Sherlock G."/>
            <person name="Sophianopoulou V."/>
            <person name="Squina F.M."/>
            <person name="Sun H."/>
            <person name="Susca A."/>
            <person name="Todd R.B."/>
            <person name="Tsang A."/>
            <person name="Unkles S.E."/>
            <person name="van de Wiele N."/>
            <person name="van Rossen-Uffink D."/>
            <person name="Oliveira J.V."/>
            <person name="Vesth T.C."/>
            <person name="Visser J."/>
            <person name="Yu J.-H."/>
            <person name="Zhou M."/>
            <person name="Andersen M.R."/>
            <person name="Archer D.B."/>
            <person name="Baker S.E."/>
            <person name="Benoit I."/>
            <person name="Brakhage A.A."/>
            <person name="Braus G.H."/>
            <person name="Fischer R."/>
            <person name="Frisvad J.C."/>
            <person name="Goldman G.H."/>
            <person name="Houbraken J."/>
            <person name="Oakley B."/>
            <person name="Pocsi I."/>
            <person name="Scazzocchio C."/>
            <person name="Seiboth B."/>
            <person name="vanKuyk P.A."/>
            <person name="Wortman J."/>
            <person name="Dyer P.S."/>
            <person name="Grigoriev I.V."/>
        </authorList>
    </citation>
    <scope>NUCLEOTIDE SEQUENCE [LARGE SCALE GENOMIC DNA]</scope>
    <source>
        <strain evidence="8">CBS 583.65</strain>
    </source>
</reference>
<evidence type="ECO:0000256" key="1">
    <source>
        <dbReference type="ARBA" id="ARBA00012880"/>
    </source>
</evidence>
<accession>A0A1L9PMP3</accession>
<sequence length="296" mass="33274">MVEEYTPLQEQLEYAGHDVHELDLKDFILSHPNLERFRGTPQGILSLIDEFKRTRNCPLQPSNHKARIIGDLVAHRRPTVMIEMGGYVGYSAILFGEVFFKQGIDNGCIFSLEPNHRYGEVAKFLIDLAGLSNFVEVMTGPTDASIRNLLSLGFEKVDFMLVGYDNLACTPSLKLFEELKMVSPGTVIVVDNSTFSGNKPYMEYVRSSVEEKREIVKRLESTDIFNMSTILATIDPEVRAGNPNLKYVTWPMDGTGPAWSMVGQIPFLIFGATQADLHRASLKLSNVLERKKTPRP</sequence>
<keyword evidence="8" id="KW-1185">Reference proteome</keyword>
<dbReference type="EC" id="2.1.1.6" evidence="1"/>
<dbReference type="PROSITE" id="PS51682">
    <property type="entry name" value="SAM_OMT_I"/>
    <property type="match status" value="1"/>
</dbReference>
<keyword evidence="2" id="KW-0489">Methyltransferase</keyword>
<evidence type="ECO:0000256" key="6">
    <source>
        <dbReference type="ARBA" id="ARBA00023453"/>
    </source>
</evidence>
<dbReference type="SUPFAM" id="SSF53335">
    <property type="entry name" value="S-adenosyl-L-methionine-dependent methyltransferases"/>
    <property type="match status" value="1"/>
</dbReference>
<dbReference type="STRING" id="1036611.A0A1L9PMP3"/>
<dbReference type="EMBL" id="KV878129">
    <property type="protein sequence ID" value="OJJ02763.1"/>
    <property type="molecule type" value="Genomic_DNA"/>
</dbReference>
<name>A0A1L9PMP3_ASPVE</name>
<dbReference type="InterPro" id="IPR029063">
    <property type="entry name" value="SAM-dependent_MTases_sf"/>
</dbReference>
<evidence type="ECO:0000256" key="2">
    <source>
        <dbReference type="ARBA" id="ARBA00022603"/>
    </source>
</evidence>
<dbReference type="AlphaFoldDB" id="A0A1L9PMP3"/>
<gene>
    <name evidence="7" type="ORF">ASPVEDRAFT_132460</name>
</gene>
<evidence type="ECO:0000313" key="7">
    <source>
        <dbReference type="EMBL" id="OJJ02763.1"/>
    </source>
</evidence>
<comment type="similarity">
    <text evidence="6">Belongs to the class I-like SAM-binding methyltransferase superfamily. Cation-dependent O-methyltransferase family.</text>
</comment>
<protein>
    <recommendedName>
        <fullName evidence="1">catechol O-methyltransferase</fullName>
        <ecNumber evidence="1">2.1.1.6</ecNumber>
    </recommendedName>
</protein>
<dbReference type="PANTHER" id="PTHR43836">
    <property type="entry name" value="CATECHOL O-METHYLTRANSFERASE 1-RELATED"/>
    <property type="match status" value="1"/>
</dbReference>